<evidence type="ECO:0000313" key="2">
    <source>
        <dbReference type="Proteomes" id="UP001477870"/>
    </source>
</evidence>
<gene>
    <name evidence="1" type="ORF">WNY59_12170</name>
</gene>
<protein>
    <submittedName>
        <fullName evidence="1">Uncharacterized protein</fullName>
    </submittedName>
</protein>
<name>A0ABU9T9J2_9HYPH</name>
<accession>A0ABU9T9J2</accession>
<proteinExistence type="predicted"/>
<comment type="caution">
    <text evidence="1">The sequence shown here is derived from an EMBL/GenBank/DDBJ whole genome shotgun (WGS) entry which is preliminary data.</text>
</comment>
<evidence type="ECO:0000313" key="1">
    <source>
        <dbReference type="EMBL" id="MEM5502341.1"/>
    </source>
</evidence>
<organism evidence="1 2">
    <name type="scientific">Ahrensia kielensis</name>
    <dbReference type="NCBI Taxonomy" id="76980"/>
    <lineage>
        <taxon>Bacteria</taxon>
        <taxon>Pseudomonadati</taxon>
        <taxon>Pseudomonadota</taxon>
        <taxon>Alphaproteobacteria</taxon>
        <taxon>Hyphomicrobiales</taxon>
        <taxon>Ahrensiaceae</taxon>
        <taxon>Ahrensia</taxon>
    </lineage>
</organism>
<sequence>MIFNTHKRSSFFMLKLLLDISPKQLDTAPPHQIRDWINTIEIKLNLERNRGLSRHYRYDLNKHLALASAKHLLRAKLN</sequence>
<reference evidence="1 2" key="1">
    <citation type="submission" date="2024-03" db="EMBL/GenBank/DDBJ databases">
        <title>Community enrichment and isolation of bacterial strains for fucoidan degradation.</title>
        <authorList>
            <person name="Sichert A."/>
        </authorList>
    </citation>
    <scope>NUCLEOTIDE SEQUENCE [LARGE SCALE GENOMIC DNA]</scope>
    <source>
        <strain evidence="1 2">AS62</strain>
    </source>
</reference>
<dbReference type="RefSeq" id="WP_342848667.1">
    <property type="nucleotide sequence ID" value="NZ_JBBMQO010000006.1"/>
</dbReference>
<dbReference type="Proteomes" id="UP001477870">
    <property type="component" value="Unassembled WGS sequence"/>
</dbReference>
<dbReference type="EMBL" id="JBBMQO010000006">
    <property type="protein sequence ID" value="MEM5502341.1"/>
    <property type="molecule type" value="Genomic_DNA"/>
</dbReference>
<keyword evidence="2" id="KW-1185">Reference proteome</keyword>